<dbReference type="SMART" id="SM00298">
    <property type="entry name" value="CHROMO"/>
    <property type="match status" value="2"/>
</dbReference>
<dbReference type="SUPFAM" id="SSF54160">
    <property type="entry name" value="Chromo domain-like"/>
    <property type="match status" value="2"/>
</dbReference>
<name>A0A0D2YEG1_FUSOF</name>
<gene>
    <name evidence="5" type="primary">28955841</name>
</gene>
<organism evidence="5 6">
    <name type="scientific">Fusarium oxysporum (strain Fo5176)</name>
    <name type="common">Fusarium vascular wilt</name>
    <dbReference type="NCBI Taxonomy" id="660025"/>
    <lineage>
        <taxon>Eukaryota</taxon>
        <taxon>Fungi</taxon>
        <taxon>Dikarya</taxon>
        <taxon>Ascomycota</taxon>
        <taxon>Pezizomycotina</taxon>
        <taxon>Sordariomycetes</taxon>
        <taxon>Hypocreomycetidae</taxon>
        <taxon>Hypocreales</taxon>
        <taxon>Nectriaceae</taxon>
        <taxon>Fusarium</taxon>
        <taxon>Fusarium oxysporum species complex</taxon>
    </lineage>
</organism>
<dbReference type="VEuPathDB" id="FungiDB:FOXG_14699"/>
<keyword evidence="3" id="KW-0539">Nucleus</keyword>
<protein>
    <submittedName>
        <fullName evidence="5">Uncharacterized protein</fullName>
    </submittedName>
</protein>
<evidence type="ECO:0000313" key="6">
    <source>
        <dbReference type="Proteomes" id="UP000002489"/>
    </source>
</evidence>
<dbReference type="InterPro" id="IPR051219">
    <property type="entry name" value="Heterochromatin_chromo-domain"/>
</dbReference>
<dbReference type="AlphaFoldDB" id="A0A0D2YEG1"/>
<evidence type="ECO:0000256" key="4">
    <source>
        <dbReference type="SAM" id="MobiDB-lite"/>
    </source>
</evidence>
<comment type="subcellular location">
    <subcellularLocation>
        <location evidence="1">Nucleus</location>
    </subcellularLocation>
</comment>
<dbReference type="InterPro" id="IPR000953">
    <property type="entry name" value="Chromo/chromo_shadow_dom"/>
</dbReference>
<dbReference type="GO" id="GO:0006338">
    <property type="term" value="P:chromatin remodeling"/>
    <property type="evidence" value="ECO:0007669"/>
    <property type="project" value="UniProtKB-ARBA"/>
</dbReference>
<reference evidence="5" key="2">
    <citation type="submission" date="2025-08" db="UniProtKB">
        <authorList>
            <consortium name="EnsemblFungi"/>
        </authorList>
    </citation>
    <scope>IDENTIFICATION</scope>
    <source>
        <strain evidence="5">4287 / CBS 123668 / FGSC 9935 / NRRL 34936</strain>
    </source>
</reference>
<dbReference type="PROSITE" id="PS50013">
    <property type="entry name" value="CHROMO_2"/>
    <property type="match status" value="2"/>
</dbReference>
<accession>A0A0D2YEG1</accession>
<sequence length="156" mass="17827">MAANNQTNQQFEIDCFVRHRVNRRERTVKILVKWADHSEPTWEPEAVLQETAGRTLYSYWSDRGGRGRATRLREYHVFRILAKGWDRGQWRFHCQWVGYSTLGDDTTWEPEIKVMRIAPAAVAEWDASQAAANQAARNQGATNQASANQNAPAANP</sequence>
<reference evidence="6" key="1">
    <citation type="journal article" date="2012" name="Mol. Plant Microbe Interact.">
        <title>A highly conserved effector in Fusarium oxysporum is required for full virulence on Arabidopsis.</title>
        <authorList>
            <person name="Thatcher L.F."/>
            <person name="Gardiner D.M."/>
            <person name="Kazan K."/>
            <person name="Manners J."/>
        </authorList>
    </citation>
    <scope>NUCLEOTIDE SEQUENCE [LARGE SCALE GENOMIC DNA]</scope>
    <source>
        <strain evidence="6">Fo5176</strain>
    </source>
</reference>
<dbReference type="PANTHER" id="PTHR22812">
    <property type="entry name" value="CHROMOBOX PROTEIN"/>
    <property type="match status" value="1"/>
</dbReference>
<dbReference type="EnsemblFungi" id="FOXG_14699T0">
    <property type="protein sequence ID" value="FOXG_14699P0"/>
    <property type="gene ID" value="FOXG_14699"/>
</dbReference>
<dbReference type="GO" id="GO:0005634">
    <property type="term" value="C:nucleus"/>
    <property type="evidence" value="ECO:0007669"/>
    <property type="project" value="UniProtKB-SubCell"/>
</dbReference>
<dbReference type="CDD" id="cd00024">
    <property type="entry name" value="CD_CSD"/>
    <property type="match status" value="2"/>
</dbReference>
<proteinExistence type="predicted"/>
<evidence type="ECO:0000256" key="1">
    <source>
        <dbReference type="ARBA" id="ARBA00004123"/>
    </source>
</evidence>
<dbReference type="STRING" id="426428.A0A0D2YEG1"/>
<dbReference type="Gene3D" id="2.40.50.40">
    <property type="match status" value="2"/>
</dbReference>
<dbReference type="InterPro" id="IPR016197">
    <property type="entry name" value="Chromo-like_dom_sf"/>
</dbReference>
<comment type="subunit">
    <text evidence="2">Component of the NuA4 histone acetyltransferase complex.</text>
</comment>
<evidence type="ECO:0000256" key="3">
    <source>
        <dbReference type="ARBA" id="ARBA00023242"/>
    </source>
</evidence>
<evidence type="ECO:0000313" key="5">
    <source>
        <dbReference type="EnsemblFungi" id="FOXG_14699P0"/>
    </source>
</evidence>
<feature type="region of interest" description="Disordered" evidence="4">
    <location>
        <begin position="129"/>
        <end position="156"/>
    </location>
</feature>
<dbReference type="Proteomes" id="UP000002489">
    <property type="component" value="Unassembled WGS sequence"/>
</dbReference>
<evidence type="ECO:0000256" key="2">
    <source>
        <dbReference type="ARBA" id="ARBA00011353"/>
    </source>
</evidence>